<dbReference type="AlphaFoldDB" id="A0A9W9XSN9"/>
<protein>
    <recommendedName>
        <fullName evidence="1">DUF4246 domain-containing protein</fullName>
    </recommendedName>
</protein>
<reference evidence="2" key="1">
    <citation type="submission" date="2022-12" db="EMBL/GenBank/DDBJ databases">
        <authorList>
            <person name="Petersen C."/>
        </authorList>
    </citation>
    <scope>NUCLEOTIDE SEQUENCE</scope>
    <source>
        <strain evidence="2">IBT 29495</strain>
    </source>
</reference>
<organism evidence="2 3">
    <name type="scientific">Penicillium fimorum</name>
    <dbReference type="NCBI Taxonomy" id="1882269"/>
    <lineage>
        <taxon>Eukaryota</taxon>
        <taxon>Fungi</taxon>
        <taxon>Dikarya</taxon>
        <taxon>Ascomycota</taxon>
        <taxon>Pezizomycotina</taxon>
        <taxon>Eurotiomycetes</taxon>
        <taxon>Eurotiomycetidae</taxon>
        <taxon>Eurotiales</taxon>
        <taxon>Aspergillaceae</taxon>
        <taxon>Penicillium</taxon>
    </lineage>
</organism>
<dbReference type="Proteomes" id="UP001149954">
    <property type="component" value="Unassembled WGS sequence"/>
</dbReference>
<dbReference type="InterPro" id="IPR049207">
    <property type="entry name" value="DUF4246_N"/>
</dbReference>
<proteinExistence type="predicted"/>
<evidence type="ECO:0000313" key="3">
    <source>
        <dbReference type="Proteomes" id="UP001149954"/>
    </source>
</evidence>
<reference evidence="2" key="2">
    <citation type="journal article" date="2023" name="IMA Fungus">
        <title>Comparative genomic study of the Penicillium genus elucidates a diverse pangenome and 15 lateral gene transfer events.</title>
        <authorList>
            <person name="Petersen C."/>
            <person name="Sorensen T."/>
            <person name="Nielsen M.R."/>
            <person name="Sondergaard T.E."/>
            <person name="Sorensen J.L."/>
            <person name="Fitzpatrick D.A."/>
            <person name="Frisvad J.C."/>
            <person name="Nielsen K.L."/>
        </authorList>
    </citation>
    <scope>NUCLEOTIDE SEQUENCE</scope>
    <source>
        <strain evidence="2">IBT 29495</strain>
    </source>
</reference>
<accession>A0A9W9XSN9</accession>
<gene>
    <name evidence="2" type="ORF">N7463_005519</name>
</gene>
<evidence type="ECO:0000313" key="2">
    <source>
        <dbReference type="EMBL" id="KAJ5502645.1"/>
    </source>
</evidence>
<name>A0A9W9XSN9_9EURO</name>
<keyword evidence="3" id="KW-1185">Reference proteome</keyword>
<sequence>MLRLMEHVADKTSWERDIFDEKVVAQWYADAALDSHLGGDFSYEWDIKFDRDLISTMTWNWCIQELRDKALMFTQKGHLPHLQRRFRSLQIRPARSKRLAKNVARLVK</sequence>
<feature type="domain" description="DUF4246" evidence="1">
    <location>
        <begin position="1"/>
        <end position="29"/>
    </location>
</feature>
<dbReference type="EMBL" id="JAPWDS010000003">
    <property type="protein sequence ID" value="KAJ5502645.1"/>
    <property type="molecule type" value="Genomic_DNA"/>
</dbReference>
<dbReference type="OrthoDB" id="415532at2759"/>
<evidence type="ECO:0000259" key="1">
    <source>
        <dbReference type="Pfam" id="PF21666"/>
    </source>
</evidence>
<comment type="caution">
    <text evidence="2">The sequence shown here is derived from an EMBL/GenBank/DDBJ whole genome shotgun (WGS) entry which is preliminary data.</text>
</comment>
<dbReference type="Pfam" id="PF21666">
    <property type="entry name" value="DUF4246_N"/>
    <property type="match status" value="1"/>
</dbReference>